<protein>
    <recommendedName>
        <fullName evidence="3">FAD/NAD(P)-binding domain-containing protein</fullName>
    </recommendedName>
</protein>
<organism evidence="1 2">
    <name type="scientific">Acetobacterium wieringae</name>
    <dbReference type="NCBI Taxonomy" id="52694"/>
    <lineage>
        <taxon>Bacteria</taxon>
        <taxon>Bacillati</taxon>
        <taxon>Bacillota</taxon>
        <taxon>Clostridia</taxon>
        <taxon>Eubacteriales</taxon>
        <taxon>Eubacteriaceae</taxon>
        <taxon>Acetobacterium</taxon>
    </lineage>
</organism>
<gene>
    <name evidence="1" type="ORF">LNN31_06150</name>
</gene>
<dbReference type="Gene3D" id="3.40.50.720">
    <property type="entry name" value="NAD(P)-binding Rossmann-like Domain"/>
    <property type="match status" value="1"/>
</dbReference>
<proteinExistence type="predicted"/>
<dbReference type="Gene3D" id="3.50.50.60">
    <property type="entry name" value="FAD/NAD(P)-binding domain"/>
    <property type="match status" value="1"/>
</dbReference>
<reference evidence="1" key="1">
    <citation type="submission" date="2021-11" db="EMBL/GenBank/DDBJ databases">
        <title>Isoprene-degrading acetogen.</title>
        <authorList>
            <person name="Yang Y."/>
            <person name="Jin H."/>
            <person name="Yan J."/>
        </authorList>
    </citation>
    <scope>NUCLEOTIDE SEQUENCE</scope>
    <source>
        <strain evidence="1">Berkeley</strain>
    </source>
</reference>
<dbReference type="InterPro" id="IPR036188">
    <property type="entry name" value="FAD/NAD-bd_sf"/>
</dbReference>
<evidence type="ECO:0008006" key="3">
    <source>
        <dbReference type="Google" id="ProtNLM"/>
    </source>
</evidence>
<sequence length="109" mass="11525">MELPGGFPLVHGVALGDELTRHPNIKLCVSTKALEITAAGLTVEDAAGVRTIPADTVIYAIGQKPLQQEALALSACAREFYQIGDCVTPKNIYDATSAAHQVACDIGRY</sequence>
<accession>A0ABY6HHI4</accession>
<dbReference type="Proteomes" id="UP001163550">
    <property type="component" value="Chromosome"/>
</dbReference>
<evidence type="ECO:0000313" key="2">
    <source>
        <dbReference type="Proteomes" id="UP001163550"/>
    </source>
</evidence>
<dbReference type="EMBL" id="CP087994">
    <property type="protein sequence ID" value="UYO63996.1"/>
    <property type="molecule type" value="Genomic_DNA"/>
</dbReference>
<dbReference type="RefSeq" id="WP_228882696.1">
    <property type="nucleotide sequence ID" value="NZ_CABIIK010000054.1"/>
</dbReference>
<name>A0ABY6HHI4_9FIRM</name>
<evidence type="ECO:0000313" key="1">
    <source>
        <dbReference type="EMBL" id="UYO63996.1"/>
    </source>
</evidence>
<keyword evidence="2" id="KW-1185">Reference proteome</keyword>
<dbReference type="SUPFAM" id="SSF51905">
    <property type="entry name" value="FAD/NAD(P)-binding domain"/>
    <property type="match status" value="1"/>
</dbReference>